<dbReference type="EMBL" id="QTKX01000003">
    <property type="protein sequence ID" value="MBS8266385.1"/>
    <property type="molecule type" value="Genomic_DNA"/>
</dbReference>
<dbReference type="InterPro" id="IPR036052">
    <property type="entry name" value="TrpB-like_PALP_sf"/>
</dbReference>
<dbReference type="Proteomes" id="UP000761411">
    <property type="component" value="Unassembled WGS sequence"/>
</dbReference>
<keyword evidence="6 13" id="KW-0808">Transferase</keyword>
<evidence type="ECO:0000256" key="6">
    <source>
        <dbReference type="ARBA" id="ARBA00022679"/>
    </source>
</evidence>
<proteinExistence type="inferred from homology"/>
<dbReference type="InterPro" id="IPR005856">
    <property type="entry name" value="Cys_synth"/>
</dbReference>
<dbReference type="EC" id="2.5.1.47" evidence="4"/>
<dbReference type="FunFam" id="3.40.50.1100:FF:000006">
    <property type="entry name" value="Cysteine synthase"/>
    <property type="match status" value="1"/>
</dbReference>
<gene>
    <name evidence="13" type="primary">cysK</name>
    <name evidence="13" type="ORF">DYI25_18335</name>
</gene>
<evidence type="ECO:0000256" key="10">
    <source>
        <dbReference type="PIRSR" id="PIRSR605856-50"/>
    </source>
</evidence>
<organism evidence="13 14">
    <name type="scientific">Mesobacillus boroniphilus</name>
    <dbReference type="NCBI Taxonomy" id="308892"/>
    <lineage>
        <taxon>Bacteria</taxon>
        <taxon>Bacillati</taxon>
        <taxon>Bacillota</taxon>
        <taxon>Bacilli</taxon>
        <taxon>Bacillales</taxon>
        <taxon>Bacillaceae</taxon>
        <taxon>Mesobacillus</taxon>
    </lineage>
</organism>
<evidence type="ECO:0000256" key="8">
    <source>
        <dbReference type="ARBA" id="ARBA00023192"/>
    </source>
</evidence>
<evidence type="ECO:0000259" key="12">
    <source>
        <dbReference type="Pfam" id="PF00291"/>
    </source>
</evidence>
<keyword evidence="7 10" id="KW-0663">Pyridoxal phosphate</keyword>
<dbReference type="NCBIfam" id="TIGR01136">
    <property type="entry name" value="cysKM"/>
    <property type="match status" value="1"/>
</dbReference>
<dbReference type="Pfam" id="PF00291">
    <property type="entry name" value="PALP"/>
    <property type="match status" value="1"/>
</dbReference>
<accession>A0A944CNT8</accession>
<feature type="binding site" evidence="10">
    <location>
        <position position="263"/>
    </location>
    <ligand>
        <name>pyridoxal 5'-phosphate</name>
        <dbReference type="ChEBI" id="CHEBI:597326"/>
    </ligand>
</feature>
<dbReference type="InterPro" id="IPR001926">
    <property type="entry name" value="TrpB-like_PALP"/>
</dbReference>
<comment type="similarity">
    <text evidence="3">Belongs to the cysteine synthase/cystathionine beta-synthase family.</text>
</comment>
<evidence type="ECO:0000256" key="2">
    <source>
        <dbReference type="ARBA" id="ARBA00004962"/>
    </source>
</evidence>
<evidence type="ECO:0000256" key="9">
    <source>
        <dbReference type="ARBA" id="ARBA00047931"/>
    </source>
</evidence>
<name>A0A944CNT8_9BACI</name>
<comment type="pathway">
    <text evidence="2">Amino-acid biosynthesis; L-cysteine biosynthesis; L-cysteine from L-serine: step 2/2.</text>
</comment>
<evidence type="ECO:0000256" key="11">
    <source>
        <dbReference type="PIRSR" id="PIRSR605856-51"/>
    </source>
</evidence>
<comment type="caution">
    <text evidence="13">The sequence shown here is derived from an EMBL/GenBank/DDBJ whole genome shotgun (WGS) entry which is preliminary data.</text>
</comment>
<dbReference type="PANTHER" id="PTHR10314">
    <property type="entry name" value="CYSTATHIONINE BETA-SYNTHASE"/>
    <property type="match status" value="1"/>
</dbReference>
<keyword evidence="14" id="KW-1185">Reference proteome</keyword>
<keyword evidence="5" id="KW-0028">Amino-acid biosynthesis</keyword>
<dbReference type="GO" id="GO:0004124">
    <property type="term" value="F:cysteine synthase activity"/>
    <property type="evidence" value="ECO:0007669"/>
    <property type="project" value="UniProtKB-EC"/>
</dbReference>
<evidence type="ECO:0000256" key="4">
    <source>
        <dbReference type="ARBA" id="ARBA00012681"/>
    </source>
</evidence>
<dbReference type="AlphaFoldDB" id="A0A944CNT8"/>
<feature type="modified residue" description="N6-(pyridoxal phosphate)lysine" evidence="11">
    <location>
        <position position="41"/>
    </location>
</feature>
<dbReference type="RefSeq" id="WP_213371654.1">
    <property type="nucleotide sequence ID" value="NZ_QTKX01000003.1"/>
</dbReference>
<feature type="binding site" evidence="10">
    <location>
        <position position="71"/>
    </location>
    <ligand>
        <name>pyridoxal 5'-phosphate</name>
        <dbReference type="ChEBI" id="CHEBI:597326"/>
    </ligand>
</feature>
<evidence type="ECO:0000313" key="14">
    <source>
        <dbReference type="Proteomes" id="UP000761411"/>
    </source>
</evidence>
<dbReference type="InterPro" id="IPR005859">
    <property type="entry name" value="CysK"/>
</dbReference>
<dbReference type="NCBIfam" id="TIGR01139">
    <property type="entry name" value="cysK"/>
    <property type="match status" value="1"/>
</dbReference>
<comment type="cofactor">
    <cofactor evidence="1 10">
        <name>pyridoxal 5'-phosphate</name>
        <dbReference type="ChEBI" id="CHEBI:597326"/>
    </cofactor>
</comment>
<protein>
    <recommendedName>
        <fullName evidence="4">cysteine synthase</fullName>
        <ecNumber evidence="4">2.5.1.47</ecNumber>
    </recommendedName>
</protein>
<dbReference type="SUPFAM" id="SSF53686">
    <property type="entry name" value="Tryptophan synthase beta subunit-like PLP-dependent enzymes"/>
    <property type="match status" value="1"/>
</dbReference>
<evidence type="ECO:0000313" key="13">
    <source>
        <dbReference type="EMBL" id="MBS8266385.1"/>
    </source>
</evidence>
<feature type="domain" description="Tryptophan synthase beta chain-like PALP" evidence="12">
    <location>
        <begin position="8"/>
        <end position="290"/>
    </location>
</feature>
<evidence type="ECO:0000256" key="1">
    <source>
        <dbReference type="ARBA" id="ARBA00001933"/>
    </source>
</evidence>
<comment type="catalytic activity">
    <reaction evidence="9">
        <text>O-acetyl-L-serine + hydrogen sulfide = L-cysteine + acetate</text>
        <dbReference type="Rhea" id="RHEA:14829"/>
        <dbReference type="ChEBI" id="CHEBI:29919"/>
        <dbReference type="ChEBI" id="CHEBI:30089"/>
        <dbReference type="ChEBI" id="CHEBI:35235"/>
        <dbReference type="ChEBI" id="CHEBI:58340"/>
        <dbReference type="EC" id="2.5.1.47"/>
    </reaction>
</comment>
<evidence type="ECO:0000256" key="5">
    <source>
        <dbReference type="ARBA" id="ARBA00022605"/>
    </source>
</evidence>
<reference evidence="13 14" key="1">
    <citation type="journal article" date="2021" name="Microorganisms">
        <title>Bacterial Dimethylsulfoniopropionate Biosynthesis in the East China Sea.</title>
        <authorList>
            <person name="Liu J."/>
            <person name="Zhang Y."/>
            <person name="Liu J."/>
            <person name="Zhong H."/>
            <person name="Williams B.T."/>
            <person name="Zheng Y."/>
            <person name="Curson A.R.J."/>
            <person name="Sun C."/>
            <person name="Sun H."/>
            <person name="Song D."/>
            <person name="Wagner Mackenzie B."/>
            <person name="Bermejo Martinez A."/>
            <person name="Todd J.D."/>
            <person name="Zhang X.H."/>
        </authorList>
    </citation>
    <scope>NUCLEOTIDE SEQUENCE [LARGE SCALE GENOMIC DNA]</scope>
    <source>
        <strain evidence="13 14">ESS08</strain>
    </source>
</reference>
<dbReference type="GO" id="GO:0006535">
    <property type="term" value="P:cysteine biosynthetic process from serine"/>
    <property type="evidence" value="ECO:0007669"/>
    <property type="project" value="InterPro"/>
</dbReference>
<dbReference type="InterPro" id="IPR050214">
    <property type="entry name" value="Cys_Synth/Cystath_Beta-Synth"/>
</dbReference>
<feature type="binding site" evidence="10">
    <location>
        <begin position="175"/>
        <end position="179"/>
    </location>
    <ligand>
        <name>pyridoxal 5'-phosphate</name>
        <dbReference type="ChEBI" id="CHEBI:597326"/>
    </ligand>
</feature>
<dbReference type="Gene3D" id="3.40.50.1100">
    <property type="match status" value="2"/>
</dbReference>
<evidence type="ECO:0000256" key="7">
    <source>
        <dbReference type="ARBA" id="ARBA00022898"/>
    </source>
</evidence>
<dbReference type="CDD" id="cd01561">
    <property type="entry name" value="CBS_like"/>
    <property type="match status" value="1"/>
</dbReference>
<keyword evidence="8" id="KW-0198">Cysteine biosynthesis</keyword>
<sequence>MNYAETIADLIGKTPLLKLQKLSDQANCFAKCEFLNPISIKDRPVLKIIEDAEEKGQIKPGDTLIEMTSGNTGMALAYIASVKGYRAILVMSEIQSVERRKIMKAFGADLILTPAEEGTAGAKKKLQEILKEHQDYYYVGQHKNMNNPESHYKTTGPELWEDTDGKIDILVAGLGTGGTICGAGKYLKEKNPDMKLVAVEPYDAPFISKGVFKAHRIMGTAPGFMPETLNKEIIDEIMLVKEEEAFDMCRQLANKEGVLVGISSGAVASIMQELCNRPENKGKNIVGIFADSGQRYLSVEGLFNS</sequence>
<evidence type="ECO:0000256" key="3">
    <source>
        <dbReference type="ARBA" id="ARBA00007103"/>
    </source>
</evidence>